<dbReference type="EMBL" id="CAJVQA010008122">
    <property type="protein sequence ID" value="CAG8666818.1"/>
    <property type="molecule type" value="Genomic_DNA"/>
</dbReference>
<dbReference type="AlphaFoldDB" id="A0A9N9H8F0"/>
<protein>
    <submittedName>
        <fullName evidence="1">22054_t:CDS:1</fullName>
    </submittedName>
</protein>
<name>A0A9N9H8F0_9GLOM</name>
<reference evidence="1" key="1">
    <citation type="submission" date="2021-06" db="EMBL/GenBank/DDBJ databases">
        <authorList>
            <person name="Kallberg Y."/>
            <person name="Tangrot J."/>
            <person name="Rosling A."/>
        </authorList>
    </citation>
    <scope>NUCLEOTIDE SEQUENCE</scope>
    <source>
        <strain evidence="1">FL966</strain>
    </source>
</reference>
<dbReference type="Proteomes" id="UP000789759">
    <property type="component" value="Unassembled WGS sequence"/>
</dbReference>
<dbReference type="OrthoDB" id="71166at2759"/>
<sequence length="154" mass="17108">MLTILRIYDTNSLKEAHQVHKILQGNSHNHISVTTTILAASDFIPLLFIYKDICAIPDLLSGASHGSVIVSPIQDTCERHFSKCILSILSAQFTLLIHKGEVTTKHTFAKILRPAFAATYTSETIKNFFRAIGIWLFNPDAISFDCLASSLTME</sequence>
<gene>
    <name evidence="1" type="ORF">CPELLU_LOCUS10066</name>
</gene>
<accession>A0A9N9H8F0</accession>
<evidence type="ECO:0000313" key="1">
    <source>
        <dbReference type="EMBL" id="CAG8666818.1"/>
    </source>
</evidence>
<proteinExistence type="predicted"/>
<keyword evidence="2" id="KW-1185">Reference proteome</keyword>
<comment type="caution">
    <text evidence="1">The sequence shown here is derived from an EMBL/GenBank/DDBJ whole genome shotgun (WGS) entry which is preliminary data.</text>
</comment>
<organism evidence="1 2">
    <name type="scientific">Cetraspora pellucida</name>
    <dbReference type="NCBI Taxonomy" id="1433469"/>
    <lineage>
        <taxon>Eukaryota</taxon>
        <taxon>Fungi</taxon>
        <taxon>Fungi incertae sedis</taxon>
        <taxon>Mucoromycota</taxon>
        <taxon>Glomeromycotina</taxon>
        <taxon>Glomeromycetes</taxon>
        <taxon>Diversisporales</taxon>
        <taxon>Gigasporaceae</taxon>
        <taxon>Cetraspora</taxon>
    </lineage>
</organism>
<evidence type="ECO:0000313" key="2">
    <source>
        <dbReference type="Proteomes" id="UP000789759"/>
    </source>
</evidence>